<dbReference type="InterPro" id="IPR051531">
    <property type="entry name" value="N-acetyltransferase"/>
</dbReference>
<evidence type="ECO:0000313" key="3">
    <source>
        <dbReference type="Proteomes" id="UP000322873"/>
    </source>
</evidence>
<sequence length="192" mass="21947">MSQYAAQSDRLWLEPLAAEKHLDGYHEMMSDPRVESWTKPTESIAESKAYMAERTPNPEKPWIENYAILLRPSSPTPVNEKPKLIGALGMIRFEAGHGAEVGYGLHPSYHGKGYATEAMKLFLELYWSKEREGDWNTLVAAIDPENIASQKVVEKVGFKEGNFQEEEYELWAAGGKEKKRVRHREWLLTRPA</sequence>
<dbReference type="InterPro" id="IPR016181">
    <property type="entry name" value="Acyl_CoA_acyltransferase"/>
</dbReference>
<dbReference type="Proteomes" id="UP000322873">
    <property type="component" value="Unassembled WGS sequence"/>
</dbReference>
<evidence type="ECO:0000313" key="2">
    <source>
        <dbReference type="EMBL" id="KAA8569430.1"/>
    </source>
</evidence>
<dbReference type="PROSITE" id="PS51186">
    <property type="entry name" value="GNAT"/>
    <property type="match status" value="1"/>
</dbReference>
<dbReference type="EMBL" id="VICG01000008">
    <property type="protein sequence ID" value="KAA8569430.1"/>
    <property type="molecule type" value="Genomic_DNA"/>
</dbReference>
<dbReference type="PANTHER" id="PTHR43792:SF1">
    <property type="entry name" value="N-ACETYLTRANSFERASE DOMAIN-CONTAINING PROTEIN"/>
    <property type="match status" value="1"/>
</dbReference>
<comment type="caution">
    <text evidence="2">The sequence shown here is derived from an EMBL/GenBank/DDBJ whole genome shotgun (WGS) entry which is preliminary data.</text>
</comment>
<dbReference type="AlphaFoldDB" id="A0A5M9JLB0"/>
<reference evidence="2 3" key="1">
    <citation type="submission" date="2019-06" db="EMBL/GenBank/DDBJ databases">
        <title>Genome Sequence of the Brown Rot Fungal Pathogen Monilinia fructicola.</title>
        <authorList>
            <person name="De Miccolis Angelini R.M."/>
            <person name="Landi L."/>
            <person name="Abate D."/>
            <person name="Pollastro S."/>
            <person name="Romanazzi G."/>
            <person name="Faretra F."/>
        </authorList>
    </citation>
    <scope>NUCLEOTIDE SEQUENCE [LARGE SCALE GENOMIC DNA]</scope>
    <source>
        <strain evidence="2 3">Mfrc123</strain>
    </source>
</reference>
<dbReference type="Pfam" id="PF13302">
    <property type="entry name" value="Acetyltransf_3"/>
    <property type="match status" value="1"/>
</dbReference>
<dbReference type="PANTHER" id="PTHR43792">
    <property type="entry name" value="GNAT FAMILY, PUTATIVE (AFU_ORTHOLOGUE AFUA_3G00765)-RELATED-RELATED"/>
    <property type="match status" value="1"/>
</dbReference>
<keyword evidence="3" id="KW-1185">Reference proteome</keyword>
<feature type="domain" description="N-acetyltransferase" evidence="1">
    <location>
        <begin position="32"/>
        <end position="191"/>
    </location>
</feature>
<gene>
    <name evidence="2" type="ORF">EYC84_001066</name>
</gene>
<proteinExistence type="predicted"/>
<dbReference type="GO" id="GO:0016747">
    <property type="term" value="F:acyltransferase activity, transferring groups other than amino-acyl groups"/>
    <property type="evidence" value="ECO:0007669"/>
    <property type="project" value="InterPro"/>
</dbReference>
<name>A0A5M9JLB0_MONFR</name>
<dbReference type="VEuPathDB" id="FungiDB:MFRU_004g02140"/>
<protein>
    <recommendedName>
        <fullName evidence="1">N-acetyltransferase domain-containing protein</fullName>
    </recommendedName>
</protein>
<organism evidence="2 3">
    <name type="scientific">Monilinia fructicola</name>
    <name type="common">Brown rot fungus</name>
    <name type="synonym">Ciboria fructicola</name>
    <dbReference type="NCBI Taxonomy" id="38448"/>
    <lineage>
        <taxon>Eukaryota</taxon>
        <taxon>Fungi</taxon>
        <taxon>Dikarya</taxon>
        <taxon>Ascomycota</taxon>
        <taxon>Pezizomycotina</taxon>
        <taxon>Leotiomycetes</taxon>
        <taxon>Helotiales</taxon>
        <taxon>Sclerotiniaceae</taxon>
        <taxon>Monilinia</taxon>
    </lineage>
</organism>
<evidence type="ECO:0000259" key="1">
    <source>
        <dbReference type="PROSITE" id="PS51186"/>
    </source>
</evidence>
<dbReference type="SUPFAM" id="SSF55729">
    <property type="entry name" value="Acyl-CoA N-acyltransferases (Nat)"/>
    <property type="match status" value="1"/>
</dbReference>
<dbReference type="InterPro" id="IPR000182">
    <property type="entry name" value="GNAT_dom"/>
</dbReference>
<dbReference type="Gene3D" id="3.40.630.30">
    <property type="match status" value="1"/>
</dbReference>
<dbReference type="OrthoDB" id="4072826at2759"/>
<accession>A0A5M9JLB0</accession>